<accession>A0A6G0T0K9</accession>
<evidence type="ECO:0000256" key="1">
    <source>
        <dbReference type="SAM" id="MobiDB-lite"/>
    </source>
</evidence>
<feature type="compositionally biased region" description="Basic and acidic residues" evidence="1">
    <location>
        <begin position="96"/>
        <end position="107"/>
    </location>
</feature>
<protein>
    <submittedName>
        <fullName evidence="2">Uncharacterized protein</fullName>
    </submittedName>
</protein>
<evidence type="ECO:0000313" key="2">
    <source>
        <dbReference type="EMBL" id="KAE9524042.1"/>
    </source>
</evidence>
<dbReference type="OrthoDB" id="10538919at2759"/>
<organism evidence="2 3">
    <name type="scientific">Aphis glycines</name>
    <name type="common">Soybean aphid</name>
    <dbReference type="NCBI Taxonomy" id="307491"/>
    <lineage>
        <taxon>Eukaryota</taxon>
        <taxon>Metazoa</taxon>
        <taxon>Ecdysozoa</taxon>
        <taxon>Arthropoda</taxon>
        <taxon>Hexapoda</taxon>
        <taxon>Insecta</taxon>
        <taxon>Pterygota</taxon>
        <taxon>Neoptera</taxon>
        <taxon>Paraneoptera</taxon>
        <taxon>Hemiptera</taxon>
        <taxon>Sternorrhyncha</taxon>
        <taxon>Aphidomorpha</taxon>
        <taxon>Aphidoidea</taxon>
        <taxon>Aphididae</taxon>
        <taxon>Aphidini</taxon>
        <taxon>Aphis</taxon>
        <taxon>Aphis</taxon>
    </lineage>
</organism>
<gene>
    <name evidence="2" type="ORF">AGLY_015689</name>
</gene>
<dbReference type="Proteomes" id="UP000475862">
    <property type="component" value="Unassembled WGS sequence"/>
</dbReference>
<sequence>MTLSARPISVDIVVLNTVASNPDNEINHANAELFDEFNIYCTTSSSSSSNDYFENEYFNECSKTDSNLSTKLKEWARKPRALFELYDSDNDMFKPEYHSTDKSEKTNHKGCKNNSDNDMFEPAYHSTDKTTTKNHTGYTNNSDKDIMVELNSSAREISQNGRSQGEMTFNDTVNLSTIANLMQKQFKATLYINCLLEQLLKSKVNNQTIQPASSLSIQEKFRSIFHNLPLNSLEDVVEMKNKLKDPVSQHLMKNRLRQCGC</sequence>
<proteinExistence type="predicted"/>
<dbReference type="EMBL" id="VYZN01000074">
    <property type="protein sequence ID" value="KAE9524042.1"/>
    <property type="molecule type" value="Genomic_DNA"/>
</dbReference>
<reference evidence="2 3" key="1">
    <citation type="submission" date="2019-08" db="EMBL/GenBank/DDBJ databases">
        <title>The genome of the soybean aphid Biotype 1, its phylome, world population structure and adaptation to the North American continent.</title>
        <authorList>
            <person name="Giordano R."/>
            <person name="Donthu R.K."/>
            <person name="Hernandez A.G."/>
            <person name="Wright C.L."/>
            <person name="Zimin A.V."/>
        </authorList>
    </citation>
    <scope>NUCLEOTIDE SEQUENCE [LARGE SCALE GENOMIC DNA]</scope>
    <source>
        <tissue evidence="2">Whole aphids</tissue>
    </source>
</reference>
<dbReference type="AlphaFoldDB" id="A0A6G0T0K9"/>
<comment type="caution">
    <text evidence="2">The sequence shown here is derived from an EMBL/GenBank/DDBJ whole genome shotgun (WGS) entry which is preliminary data.</text>
</comment>
<evidence type="ECO:0000313" key="3">
    <source>
        <dbReference type="Proteomes" id="UP000475862"/>
    </source>
</evidence>
<keyword evidence="3" id="KW-1185">Reference proteome</keyword>
<name>A0A6G0T0K9_APHGL</name>
<feature type="region of interest" description="Disordered" evidence="1">
    <location>
        <begin position="96"/>
        <end position="142"/>
    </location>
</feature>